<gene>
    <name evidence="1" type="ORF">SPARVUS_LOCUS13291950</name>
</gene>
<reference evidence="1" key="1">
    <citation type="submission" date="2023-05" db="EMBL/GenBank/DDBJ databases">
        <authorList>
            <person name="Stuckert A."/>
        </authorList>
    </citation>
    <scope>NUCLEOTIDE SEQUENCE</scope>
</reference>
<accession>A0ABN9G530</accession>
<organism evidence="1 2">
    <name type="scientific">Staurois parvus</name>
    <dbReference type="NCBI Taxonomy" id="386267"/>
    <lineage>
        <taxon>Eukaryota</taxon>
        <taxon>Metazoa</taxon>
        <taxon>Chordata</taxon>
        <taxon>Craniata</taxon>
        <taxon>Vertebrata</taxon>
        <taxon>Euteleostomi</taxon>
        <taxon>Amphibia</taxon>
        <taxon>Batrachia</taxon>
        <taxon>Anura</taxon>
        <taxon>Neobatrachia</taxon>
        <taxon>Ranoidea</taxon>
        <taxon>Ranidae</taxon>
        <taxon>Staurois</taxon>
    </lineage>
</organism>
<proteinExistence type="predicted"/>
<comment type="caution">
    <text evidence="1">The sequence shown here is derived from an EMBL/GenBank/DDBJ whole genome shotgun (WGS) entry which is preliminary data.</text>
</comment>
<protein>
    <submittedName>
        <fullName evidence="1">Uncharacterized protein</fullName>
    </submittedName>
</protein>
<sequence length="44" mass="5352">MMNIYLQNFIRNFFSKFLDIFIYIAKKIKIPVVNKYHQNKALSV</sequence>
<name>A0ABN9G530_9NEOB</name>
<evidence type="ECO:0000313" key="1">
    <source>
        <dbReference type="EMBL" id="CAI9603337.1"/>
    </source>
</evidence>
<evidence type="ECO:0000313" key="2">
    <source>
        <dbReference type="Proteomes" id="UP001162483"/>
    </source>
</evidence>
<dbReference type="EMBL" id="CATNWA010017826">
    <property type="protein sequence ID" value="CAI9603337.1"/>
    <property type="molecule type" value="Genomic_DNA"/>
</dbReference>
<dbReference type="Proteomes" id="UP001162483">
    <property type="component" value="Unassembled WGS sequence"/>
</dbReference>
<keyword evidence="2" id="KW-1185">Reference proteome</keyword>